<dbReference type="Proteomes" id="UP000182569">
    <property type="component" value="Chromosome"/>
</dbReference>
<sequence>MIIIFYGWVVTSLYPSAPNSADGGGSLWECAWYNNTITSVKLVGVNITYMDDSTASLDSNQVQYVIN</sequence>
<dbReference type="RefSeq" id="WP_071611567.1">
    <property type="nucleotide sequence ID" value="NZ_CP015756.1"/>
</dbReference>
<proteinExistence type="predicted"/>
<evidence type="ECO:0000313" key="2">
    <source>
        <dbReference type="Proteomes" id="UP000182569"/>
    </source>
</evidence>
<organism evidence="1 2">
    <name type="scientific">Clostridium estertheticum subsp. estertheticum</name>
    <dbReference type="NCBI Taxonomy" id="1552"/>
    <lineage>
        <taxon>Bacteria</taxon>
        <taxon>Bacillati</taxon>
        <taxon>Bacillota</taxon>
        <taxon>Clostridia</taxon>
        <taxon>Eubacteriales</taxon>
        <taxon>Clostridiaceae</taxon>
        <taxon>Clostridium</taxon>
    </lineage>
</organism>
<gene>
    <name evidence="1" type="ORF">A7L45_03955</name>
</gene>
<dbReference type="OrthoDB" id="2088421at2"/>
<keyword evidence="2" id="KW-1185">Reference proteome</keyword>
<name>A0A1J0GD45_9CLOT</name>
<dbReference type="KEGG" id="ceu:A7L45_03955"/>
<dbReference type="EMBL" id="CP015756">
    <property type="protein sequence ID" value="APC39273.1"/>
    <property type="molecule type" value="Genomic_DNA"/>
</dbReference>
<dbReference type="AlphaFoldDB" id="A0A1J0GD45"/>
<protein>
    <submittedName>
        <fullName evidence="1">Uncharacterized protein</fullName>
    </submittedName>
</protein>
<accession>A0A1J0GD45</accession>
<evidence type="ECO:0000313" key="1">
    <source>
        <dbReference type="EMBL" id="APC39273.1"/>
    </source>
</evidence>
<reference evidence="2" key="1">
    <citation type="journal article" date="2016" name="Front. Microbiol.">
        <title>Complete Genome Sequence of Clostridium estertheticum DSM 8809, a Microbe Identified in Spoiled Vacuum Packed Beef.</title>
        <authorList>
            <person name="Yu Z."/>
            <person name="Gunn L."/>
            <person name="Brennan E."/>
            <person name="Reid R."/>
            <person name="Wall P.G."/>
            <person name="Gaora O.P."/>
            <person name="Hurley D."/>
            <person name="Bolton D."/>
            <person name="Fanning S."/>
        </authorList>
    </citation>
    <scope>NUCLEOTIDE SEQUENCE [LARGE SCALE GENOMIC DNA]</scope>
    <source>
        <strain evidence="2">DSM 8809</strain>
    </source>
</reference>